<keyword evidence="1" id="KW-0592">Phosphate transport</keyword>
<evidence type="ECO:0000313" key="3">
    <source>
        <dbReference type="EMBL" id="AKV60041.1"/>
    </source>
</evidence>
<feature type="domain" description="PhoU" evidence="2">
    <location>
        <begin position="107"/>
        <end position="186"/>
    </location>
</feature>
<keyword evidence="1" id="KW-0813">Transport</keyword>
<evidence type="ECO:0000256" key="1">
    <source>
        <dbReference type="ARBA" id="ARBA00022592"/>
    </source>
</evidence>
<dbReference type="EMBL" id="CP012342">
    <property type="protein sequence ID" value="AKV60041.1"/>
    <property type="molecule type" value="Genomic_DNA"/>
</dbReference>
<sequence>MVAMAKLARESMRHASQALADQDLEAAEGAMTESDALGDIHRRCEDRALQLLARETPVATELRQVLAYIQVGQDLMRMSSLAKSVSKIARQYHPSPTLPAEIVPLVMDMAQAADTMAERVCAMITDGTQELSLDDADDVIDTISAELTDAAKSEAWQYTNCHAVDTALISRFYERFADHCVSIARQLTFIATAER</sequence>
<dbReference type="InterPro" id="IPR038078">
    <property type="entry name" value="PhoU-like_sf"/>
</dbReference>
<dbReference type="PATRIC" id="fig|156976.3.peg.2426"/>
<protein>
    <recommendedName>
        <fullName evidence="2">PhoU domain-containing protein</fullName>
    </recommendedName>
</protein>
<evidence type="ECO:0000313" key="4">
    <source>
        <dbReference type="Proteomes" id="UP000060016"/>
    </source>
</evidence>
<organism evidence="3 4">
    <name type="scientific">Corynebacterium riegelii</name>
    <dbReference type="NCBI Taxonomy" id="156976"/>
    <lineage>
        <taxon>Bacteria</taxon>
        <taxon>Bacillati</taxon>
        <taxon>Actinomycetota</taxon>
        <taxon>Actinomycetes</taxon>
        <taxon>Mycobacteriales</taxon>
        <taxon>Corynebacteriaceae</taxon>
        <taxon>Corynebacterium</taxon>
    </lineage>
</organism>
<dbReference type="SUPFAM" id="SSF109755">
    <property type="entry name" value="PhoU-like"/>
    <property type="match status" value="1"/>
</dbReference>
<dbReference type="GO" id="GO:0030643">
    <property type="term" value="P:intracellular phosphate ion homeostasis"/>
    <property type="evidence" value="ECO:0007669"/>
    <property type="project" value="InterPro"/>
</dbReference>
<feature type="domain" description="PhoU" evidence="2">
    <location>
        <begin position="3"/>
        <end position="88"/>
    </location>
</feature>
<proteinExistence type="predicted"/>
<dbReference type="InterPro" id="IPR028366">
    <property type="entry name" value="PhoU"/>
</dbReference>
<evidence type="ECO:0000259" key="2">
    <source>
        <dbReference type="Pfam" id="PF01895"/>
    </source>
</evidence>
<dbReference type="Proteomes" id="UP000060016">
    <property type="component" value="Chromosome"/>
</dbReference>
<dbReference type="KEGG" id="crie:AK829_12010"/>
<dbReference type="PANTHER" id="PTHR42930:SF3">
    <property type="entry name" value="PHOSPHATE-SPECIFIC TRANSPORT SYSTEM ACCESSORY PROTEIN PHOU"/>
    <property type="match status" value="1"/>
</dbReference>
<dbReference type="InterPro" id="IPR026022">
    <property type="entry name" value="PhoU_dom"/>
</dbReference>
<dbReference type="AlphaFoldDB" id="A0A0K1RFQ1"/>
<dbReference type="PANTHER" id="PTHR42930">
    <property type="entry name" value="PHOSPHATE-SPECIFIC TRANSPORT SYSTEM ACCESSORY PROTEIN PHOU"/>
    <property type="match status" value="1"/>
</dbReference>
<accession>A0A0K1RFQ1</accession>
<dbReference type="STRING" id="156976.AK829_12010"/>
<gene>
    <name evidence="3" type="ORF">AK829_12010</name>
</gene>
<keyword evidence="4" id="KW-1185">Reference proteome</keyword>
<dbReference type="GO" id="GO:0045936">
    <property type="term" value="P:negative regulation of phosphate metabolic process"/>
    <property type="evidence" value="ECO:0007669"/>
    <property type="project" value="InterPro"/>
</dbReference>
<dbReference type="GO" id="GO:0006817">
    <property type="term" value="P:phosphate ion transport"/>
    <property type="evidence" value="ECO:0007669"/>
    <property type="project" value="UniProtKB-KW"/>
</dbReference>
<reference evidence="3 4" key="1">
    <citation type="submission" date="2015-08" db="EMBL/GenBank/DDBJ databases">
        <authorList>
            <person name="Babu N.S."/>
            <person name="Beckwith C.J."/>
            <person name="Beseler K.G."/>
            <person name="Brison A."/>
            <person name="Carone J.V."/>
            <person name="Caskin T.P."/>
            <person name="Diamond M."/>
            <person name="Durham M.E."/>
            <person name="Foxe J.M."/>
            <person name="Go M."/>
            <person name="Henderson B.A."/>
            <person name="Jones I.B."/>
            <person name="McGettigan J.A."/>
            <person name="Micheletti S.J."/>
            <person name="Nasrallah M.E."/>
            <person name="Ortiz D."/>
            <person name="Piller C.R."/>
            <person name="Privatt S.R."/>
            <person name="Schneider S.L."/>
            <person name="Sharp S."/>
            <person name="Smith T.C."/>
            <person name="Stanton J.D."/>
            <person name="Ullery H.E."/>
            <person name="Wilson R.J."/>
            <person name="Serrano M.G."/>
            <person name="Buck G."/>
            <person name="Lee V."/>
            <person name="Wang Y."/>
            <person name="Carvalho R."/>
            <person name="Voegtly L."/>
            <person name="Shi R."/>
            <person name="Duckworth R."/>
            <person name="Johnson A."/>
            <person name="Loviza R."/>
            <person name="Walstead R."/>
            <person name="Shah Z."/>
            <person name="Kiflezghi M."/>
            <person name="Wade K."/>
            <person name="Ball S.L."/>
            <person name="Bradley K.W."/>
            <person name="Asai D.J."/>
            <person name="Bowman C.A."/>
            <person name="Russell D.A."/>
            <person name="Pope W.H."/>
            <person name="Jacobs-Sera D."/>
            <person name="Hendrix R.W."/>
            <person name="Hatfull G.F."/>
        </authorList>
    </citation>
    <scope>NUCLEOTIDE SEQUENCE [LARGE SCALE GENOMIC DNA]</scope>
    <source>
        <strain evidence="3 4">PUDD_83A45</strain>
    </source>
</reference>
<dbReference type="Pfam" id="PF01895">
    <property type="entry name" value="PhoU"/>
    <property type="match status" value="2"/>
</dbReference>
<dbReference type="Gene3D" id="1.20.58.220">
    <property type="entry name" value="Phosphate transport system protein phou homolog 2, domain 2"/>
    <property type="match status" value="1"/>
</dbReference>
<name>A0A0K1RFQ1_9CORY</name>